<proteinExistence type="predicted"/>
<sequence length="288" mass="30303">MPARVVLALLLLLGAAGCSTAQGDRTSDRTSERTSGNMVVGAPATAPERPHWVTGRLVVEPVTAGRACLLLRTTSGTYVLRSASRRLVPVAWQSEGTFDATRSGIARGRRLVAAYSDESTSVRGAVSSATDPVCPTYPTLSFVAAARPRQEPSAPTATPVAPVTPVVPATDPADGPVLPGVTDPELVPVRMSGRITVVRGNQGEGWCLALETDAGAYTLSEDTRDYDAVLTTVDGRIDERRTGLHHHGRSSLGMAASYGQRVALRGTLSSDTDVQCSRYHDLRVTGLG</sequence>
<dbReference type="PROSITE" id="PS51257">
    <property type="entry name" value="PROKAR_LIPOPROTEIN"/>
    <property type="match status" value="1"/>
</dbReference>
<keyword evidence="4" id="KW-1185">Reference proteome</keyword>
<name>A0ABV5KA23_9ACTN</name>
<dbReference type="RefSeq" id="WP_140007823.1">
    <property type="nucleotide sequence ID" value="NZ_JBHMDG010000012.1"/>
</dbReference>
<feature type="signal peptide" evidence="2">
    <location>
        <begin position="1"/>
        <end position="21"/>
    </location>
</feature>
<evidence type="ECO:0000256" key="2">
    <source>
        <dbReference type="SAM" id="SignalP"/>
    </source>
</evidence>
<feature type="chain" id="PRO_5047027000" description="DUF5666 domain-containing protein" evidence="2">
    <location>
        <begin position="22"/>
        <end position="288"/>
    </location>
</feature>
<protein>
    <recommendedName>
        <fullName evidence="5">DUF5666 domain-containing protein</fullName>
    </recommendedName>
</protein>
<evidence type="ECO:0008006" key="5">
    <source>
        <dbReference type="Google" id="ProtNLM"/>
    </source>
</evidence>
<dbReference type="EMBL" id="JBHMDG010000012">
    <property type="protein sequence ID" value="MFB9313568.1"/>
    <property type="molecule type" value="Genomic_DNA"/>
</dbReference>
<evidence type="ECO:0000313" key="4">
    <source>
        <dbReference type="Proteomes" id="UP001589750"/>
    </source>
</evidence>
<gene>
    <name evidence="3" type="ORF">ACFFRI_10990</name>
</gene>
<comment type="caution">
    <text evidence="3">The sequence shown here is derived from an EMBL/GenBank/DDBJ whole genome shotgun (WGS) entry which is preliminary data.</text>
</comment>
<evidence type="ECO:0000313" key="3">
    <source>
        <dbReference type="EMBL" id="MFB9313568.1"/>
    </source>
</evidence>
<accession>A0ABV5KA23</accession>
<feature type="region of interest" description="Disordered" evidence="1">
    <location>
        <begin position="20"/>
        <end position="46"/>
    </location>
</feature>
<organism evidence="3 4">
    <name type="scientific">Nocardioides plantarum</name>
    <dbReference type="NCBI Taxonomy" id="29299"/>
    <lineage>
        <taxon>Bacteria</taxon>
        <taxon>Bacillati</taxon>
        <taxon>Actinomycetota</taxon>
        <taxon>Actinomycetes</taxon>
        <taxon>Propionibacteriales</taxon>
        <taxon>Nocardioidaceae</taxon>
        <taxon>Nocardioides</taxon>
    </lineage>
</organism>
<keyword evidence="2" id="KW-0732">Signal</keyword>
<dbReference type="Proteomes" id="UP001589750">
    <property type="component" value="Unassembled WGS sequence"/>
</dbReference>
<evidence type="ECO:0000256" key="1">
    <source>
        <dbReference type="SAM" id="MobiDB-lite"/>
    </source>
</evidence>
<reference evidence="3 4" key="1">
    <citation type="submission" date="2024-09" db="EMBL/GenBank/DDBJ databases">
        <authorList>
            <person name="Sun Q."/>
            <person name="Mori K."/>
        </authorList>
    </citation>
    <scope>NUCLEOTIDE SEQUENCE [LARGE SCALE GENOMIC DNA]</scope>
    <source>
        <strain evidence="3 4">JCM 9626</strain>
    </source>
</reference>